<sequence length="414" mass="46117">MNVSGGSTTILSVMSSSSTLIGSVSIKTPRCFEEGISDWILTSSFFFSIFLLGSSVSGLKCTSSCFSKSSVASGFSSSLSTGISILGLDTESSLPSNTANNLLRFIKIHISCFLLINFILQFIIMLVNNRISIIGGDSSVSGSVYVVCGFRLRRLLVVMVGVIWSLLSGTSIACKELGSFTNCDLPLNIRRTIGGLLGSFVGVNDVNDNSFDSGIRSSFSGEDSGVLLHSQYKHNKFLVLPVFVLPVTNKGSNTPFANITYQNLWLFEQHCLDYWNTLHGHKTSCKILDLFLRPEFIENLLYISYLFENWNKNFNKSTLLSSKIININVLQNQALDRLTICNNYRYTCILSVVGVINYWIHLTNSNRFFYFNARGPTTSYLEWASVAFYKAWRILTIQQILISKLQKDKCTVQV</sequence>
<keyword evidence="1" id="KW-1133">Transmembrane helix</keyword>
<feature type="transmembrane region" description="Helical" evidence="1">
    <location>
        <begin position="108"/>
        <end position="127"/>
    </location>
</feature>
<name>A0A6G0TU12_APHGL</name>
<accession>A0A6G0TU12</accession>
<evidence type="ECO:0000313" key="2">
    <source>
        <dbReference type="EMBL" id="KAE9538594.1"/>
    </source>
</evidence>
<keyword evidence="1" id="KW-0472">Membrane</keyword>
<dbReference type="Proteomes" id="UP000475862">
    <property type="component" value="Unassembled WGS sequence"/>
</dbReference>
<evidence type="ECO:0000313" key="3">
    <source>
        <dbReference type="Proteomes" id="UP000475862"/>
    </source>
</evidence>
<reference evidence="2 3" key="1">
    <citation type="submission" date="2019-08" db="EMBL/GenBank/DDBJ databases">
        <title>The genome of the soybean aphid Biotype 1, its phylome, world population structure and adaptation to the North American continent.</title>
        <authorList>
            <person name="Giordano R."/>
            <person name="Donthu R.K."/>
            <person name="Hernandez A.G."/>
            <person name="Wright C.L."/>
            <person name="Zimin A.V."/>
        </authorList>
    </citation>
    <scope>NUCLEOTIDE SEQUENCE [LARGE SCALE GENOMIC DNA]</scope>
    <source>
        <tissue evidence="2">Whole aphids</tissue>
    </source>
</reference>
<keyword evidence="3" id="KW-1185">Reference proteome</keyword>
<comment type="caution">
    <text evidence="2">The sequence shown here is derived from an EMBL/GenBank/DDBJ whole genome shotgun (WGS) entry which is preliminary data.</text>
</comment>
<protein>
    <submittedName>
        <fullName evidence="2">Uncharacterized protein</fullName>
    </submittedName>
</protein>
<organism evidence="2 3">
    <name type="scientific">Aphis glycines</name>
    <name type="common">Soybean aphid</name>
    <dbReference type="NCBI Taxonomy" id="307491"/>
    <lineage>
        <taxon>Eukaryota</taxon>
        <taxon>Metazoa</taxon>
        <taxon>Ecdysozoa</taxon>
        <taxon>Arthropoda</taxon>
        <taxon>Hexapoda</taxon>
        <taxon>Insecta</taxon>
        <taxon>Pterygota</taxon>
        <taxon>Neoptera</taxon>
        <taxon>Paraneoptera</taxon>
        <taxon>Hemiptera</taxon>
        <taxon>Sternorrhyncha</taxon>
        <taxon>Aphidomorpha</taxon>
        <taxon>Aphidoidea</taxon>
        <taxon>Aphididae</taxon>
        <taxon>Aphidini</taxon>
        <taxon>Aphis</taxon>
        <taxon>Aphis</taxon>
    </lineage>
</organism>
<proteinExistence type="predicted"/>
<dbReference type="AlphaFoldDB" id="A0A6G0TU12"/>
<dbReference type="EMBL" id="VYZN01000016">
    <property type="protein sequence ID" value="KAE9538594.1"/>
    <property type="molecule type" value="Genomic_DNA"/>
</dbReference>
<evidence type="ECO:0000256" key="1">
    <source>
        <dbReference type="SAM" id="Phobius"/>
    </source>
</evidence>
<gene>
    <name evidence="2" type="ORF">AGLY_005693</name>
</gene>
<keyword evidence="1" id="KW-0812">Transmembrane</keyword>